<evidence type="ECO:0000313" key="1">
    <source>
        <dbReference type="EMBL" id="CAF9907869.1"/>
    </source>
</evidence>
<reference evidence="1" key="1">
    <citation type="submission" date="2021-03" db="EMBL/GenBank/DDBJ databases">
        <authorList>
            <person name="Tagirdzhanova G."/>
        </authorList>
    </citation>
    <scope>NUCLEOTIDE SEQUENCE</scope>
</reference>
<dbReference type="AlphaFoldDB" id="A0A8H3IBW6"/>
<gene>
    <name evidence="1" type="ORF">ALECFALPRED_004026</name>
</gene>
<name>A0A8H3IBW6_9LECA</name>
<evidence type="ECO:0000313" key="2">
    <source>
        <dbReference type="Proteomes" id="UP000664203"/>
    </source>
</evidence>
<proteinExistence type="predicted"/>
<dbReference type="EMBL" id="CAJPDR010000025">
    <property type="protein sequence ID" value="CAF9907869.1"/>
    <property type="molecule type" value="Genomic_DNA"/>
</dbReference>
<accession>A0A8H3IBW6</accession>
<sequence>MEETVGIIAACIPTLKPLFTDFSTRKEKAKPLRSRYTLRQSLKYRLSPSHPTLDPYPIESAFHSSAENIVTSSEDIGPPNASSELCNASMENGVTVKEPARFDLIARGEDLSRGSFTRMMYSPEDQVVASQV</sequence>
<dbReference type="Proteomes" id="UP000664203">
    <property type="component" value="Unassembled WGS sequence"/>
</dbReference>
<keyword evidence="2" id="KW-1185">Reference proteome</keyword>
<protein>
    <submittedName>
        <fullName evidence="1">Uncharacterized protein</fullName>
    </submittedName>
</protein>
<organism evidence="1 2">
    <name type="scientific">Alectoria fallacina</name>
    <dbReference type="NCBI Taxonomy" id="1903189"/>
    <lineage>
        <taxon>Eukaryota</taxon>
        <taxon>Fungi</taxon>
        <taxon>Dikarya</taxon>
        <taxon>Ascomycota</taxon>
        <taxon>Pezizomycotina</taxon>
        <taxon>Lecanoromycetes</taxon>
        <taxon>OSLEUM clade</taxon>
        <taxon>Lecanoromycetidae</taxon>
        <taxon>Lecanorales</taxon>
        <taxon>Lecanorineae</taxon>
        <taxon>Parmeliaceae</taxon>
        <taxon>Alectoria</taxon>
    </lineage>
</organism>
<comment type="caution">
    <text evidence="1">The sequence shown here is derived from an EMBL/GenBank/DDBJ whole genome shotgun (WGS) entry which is preliminary data.</text>
</comment>